<dbReference type="PANTHER" id="PTHR34413:SF2">
    <property type="entry name" value="PROPHAGE TAIL FIBER ASSEMBLY PROTEIN HOMOLOG TFAE-RELATED"/>
    <property type="match status" value="1"/>
</dbReference>
<dbReference type="HOGENOM" id="CLU_094206_1_0_6"/>
<dbReference type="InterPro" id="IPR003458">
    <property type="entry name" value="Phage_T4_Gp38_tail_assem"/>
</dbReference>
<dbReference type="Pfam" id="PF02413">
    <property type="entry name" value="Caudo_TAP"/>
    <property type="match status" value="1"/>
</dbReference>
<protein>
    <recommendedName>
        <fullName evidence="3">Tail fiber assembly protein</fullName>
    </recommendedName>
</protein>
<dbReference type="eggNOG" id="COG2110">
    <property type="taxonomic scope" value="Bacteria"/>
</dbReference>
<dbReference type="KEGG" id="pam:PANA_3405"/>
<name>D4GNL7_PANAM</name>
<dbReference type="InterPro" id="IPR051220">
    <property type="entry name" value="TFA_Chaperone"/>
</dbReference>
<sequence>MKKYGPFKIYTPAQDTSSDELAKYINAQYISTPDGMDWYKLQATFNEKMLKVVYIDSGIITQASYDISALWPVDAFIAEIPLDRVPENFTIPLSGQEWQFDGFNIVPRIYTPEEQQRQVQAELAQKLARAATAIAPLQDAVDLNMATDEEAARLLTWKKYRVALNRVDTTRPVWPEVPA</sequence>
<organism evidence="1 2">
    <name type="scientific">Pantoea ananatis (strain LMG 20103)</name>
    <dbReference type="NCBI Taxonomy" id="706191"/>
    <lineage>
        <taxon>Bacteria</taxon>
        <taxon>Pseudomonadati</taxon>
        <taxon>Pseudomonadota</taxon>
        <taxon>Gammaproteobacteria</taxon>
        <taxon>Enterobacterales</taxon>
        <taxon>Erwiniaceae</taxon>
        <taxon>Pantoea</taxon>
    </lineage>
</organism>
<dbReference type="EMBL" id="CP001875">
    <property type="protein sequence ID" value="ADD78572.1"/>
    <property type="molecule type" value="Genomic_DNA"/>
</dbReference>
<dbReference type="AlphaFoldDB" id="D4GNL7"/>
<evidence type="ECO:0000313" key="2">
    <source>
        <dbReference type="Proteomes" id="UP000001702"/>
    </source>
</evidence>
<evidence type="ECO:0000313" key="1">
    <source>
        <dbReference type="EMBL" id="ADD78572.1"/>
    </source>
</evidence>
<accession>D4GNL7</accession>
<gene>
    <name evidence="1" type="ordered locus">PANA_3405</name>
</gene>
<dbReference type="RefSeq" id="WP_013027274.1">
    <property type="nucleotide sequence ID" value="NC_013956.2"/>
</dbReference>
<keyword evidence="2" id="KW-1185">Reference proteome</keyword>
<proteinExistence type="predicted"/>
<dbReference type="PANTHER" id="PTHR34413">
    <property type="entry name" value="PROPHAGE TAIL FIBER ASSEMBLY PROTEIN HOMOLOG TFAE-RELATED-RELATED"/>
    <property type="match status" value="1"/>
</dbReference>
<evidence type="ECO:0008006" key="3">
    <source>
        <dbReference type="Google" id="ProtNLM"/>
    </source>
</evidence>
<dbReference type="Proteomes" id="UP000001702">
    <property type="component" value="Chromosome"/>
</dbReference>
<dbReference type="STRING" id="706191.PANA_3405"/>
<reference evidence="1 2" key="1">
    <citation type="journal article" date="2010" name="J. Bacteriol.">
        <title>Genome sequence of Pantoea ananatis LMG20103, the causative agent of Eucalyptus blight and dieback.</title>
        <authorList>
            <person name="De Maayer P."/>
            <person name="Chan W.Y."/>
            <person name="Venter S.N."/>
            <person name="Toth I.K."/>
            <person name="Birch P.R."/>
            <person name="Joubert F."/>
            <person name="Coutinho T.A."/>
        </authorList>
    </citation>
    <scope>NUCLEOTIDE SEQUENCE [LARGE SCALE GENOMIC DNA]</scope>
    <source>
        <strain evidence="1 2">LMG 20103</strain>
    </source>
</reference>